<dbReference type="EMBL" id="CP045851">
    <property type="protein sequence ID" value="QGG95436.1"/>
    <property type="molecule type" value="Genomic_DNA"/>
</dbReference>
<evidence type="ECO:0000313" key="2">
    <source>
        <dbReference type="Proteomes" id="UP000334019"/>
    </source>
</evidence>
<accession>A0A5Q2RLY3</accession>
<proteinExistence type="predicted"/>
<dbReference type="KEGG" id="atq:GH723_10185"/>
<reference evidence="1 2" key="1">
    <citation type="submission" date="2019-11" db="EMBL/GenBank/DDBJ databases">
        <authorList>
            <person name="He Y."/>
        </authorList>
    </citation>
    <scope>NUCLEOTIDE SEQUENCE [LARGE SCALE GENOMIC DNA]</scope>
    <source>
        <strain evidence="1 2">SCSIO 58843</strain>
    </source>
</reference>
<protein>
    <submittedName>
        <fullName evidence="1">Uncharacterized protein</fullName>
    </submittedName>
</protein>
<sequence length="65" mass="7474">MALRREDLSAEQLKRQQALDRSWHEAEQGLADPGLRAYLAASLRRLDEDPSAPLLTREQFLIQTK</sequence>
<evidence type="ECO:0000313" key="1">
    <source>
        <dbReference type="EMBL" id="QGG95436.1"/>
    </source>
</evidence>
<name>A0A5Q2RLY3_9ACTN</name>
<organism evidence="1 2">
    <name type="scientific">Actinomarinicola tropica</name>
    <dbReference type="NCBI Taxonomy" id="2789776"/>
    <lineage>
        <taxon>Bacteria</taxon>
        <taxon>Bacillati</taxon>
        <taxon>Actinomycetota</taxon>
        <taxon>Acidimicrobiia</taxon>
        <taxon>Acidimicrobiales</taxon>
        <taxon>Iamiaceae</taxon>
        <taxon>Actinomarinicola</taxon>
    </lineage>
</organism>
<dbReference type="Proteomes" id="UP000334019">
    <property type="component" value="Chromosome"/>
</dbReference>
<keyword evidence="2" id="KW-1185">Reference proteome</keyword>
<dbReference type="RefSeq" id="WP_153759543.1">
    <property type="nucleotide sequence ID" value="NZ_CP045851.1"/>
</dbReference>
<dbReference type="AlphaFoldDB" id="A0A5Q2RLY3"/>
<gene>
    <name evidence="1" type="ORF">GH723_10185</name>
</gene>